<feature type="region of interest" description="Disordered" evidence="1">
    <location>
        <begin position="1"/>
        <end position="25"/>
    </location>
</feature>
<reference evidence="2 3" key="1">
    <citation type="journal article" date="2024" name="G3 (Bethesda)">
        <title>Genome assembly of Hibiscus sabdariffa L. provides insights into metabolisms of medicinal natural products.</title>
        <authorList>
            <person name="Kim T."/>
        </authorList>
    </citation>
    <scope>NUCLEOTIDE SEQUENCE [LARGE SCALE GENOMIC DNA]</scope>
    <source>
        <strain evidence="2">TK-2024</strain>
        <tissue evidence="2">Old leaves</tissue>
    </source>
</reference>
<sequence length="92" mass="10510">MEGSNLGREAGKDSFRVEAHAEERQSWTPTHARLLRCIGLPGWWDQLWVVVEAVPSGRWRNLRPSLMSLLVRKDGHELGLEVDGRRYVAITC</sequence>
<feature type="compositionally biased region" description="Basic and acidic residues" evidence="1">
    <location>
        <begin position="9"/>
        <end position="25"/>
    </location>
</feature>
<proteinExistence type="predicted"/>
<organism evidence="2 3">
    <name type="scientific">Hibiscus sabdariffa</name>
    <name type="common">roselle</name>
    <dbReference type="NCBI Taxonomy" id="183260"/>
    <lineage>
        <taxon>Eukaryota</taxon>
        <taxon>Viridiplantae</taxon>
        <taxon>Streptophyta</taxon>
        <taxon>Embryophyta</taxon>
        <taxon>Tracheophyta</taxon>
        <taxon>Spermatophyta</taxon>
        <taxon>Magnoliopsida</taxon>
        <taxon>eudicotyledons</taxon>
        <taxon>Gunneridae</taxon>
        <taxon>Pentapetalae</taxon>
        <taxon>rosids</taxon>
        <taxon>malvids</taxon>
        <taxon>Malvales</taxon>
        <taxon>Malvaceae</taxon>
        <taxon>Malvoideae</taxon>
        <taxon>Hibiscus</taxon>
    </lineage>
</organism>
<protein>
    <submittedName>
        <fullName evidence="2">Uncharacterized protein</fullName>
    </submittedName>
</protein>
<name>A0ABR2FQX0_9ROSI</name>
<comment type="caution">
    <text evidence="2">The sequence shown here is derived from an EMBL/GenBank/DDBJ whole genome shotgun (WGS) entry which is preliminary data.</text>
</comment>
<dbReference type="EMBL" id="JBBPBM010000005">
    <property type="protein sequence ID" value="KAK8584388.1"/>
    <property type="molecule type" value="Genomic_DNA"/>
</dbReference>
<dbReference type="Proteomes" id="UP001472677">
    <property type="component" value="Unassembled WGS sequence"/>
</dbReference>
<evidence type="ECO:0000256" key="1">
    <source>
        <dbReference type="SAM" id="MobiDB-lite"/>
    </source>
</evidence>
<evidence type="ECO:0000313" key="3">
    <source>
        <dbReference type="Proteomes" id="UP001472677"/>
    </source>
</evidence>
<gene>
    <name evidence="2" type="ORF">V6N12_068632</name>
</gene>
<accession>A0ABR2FQX0</accession>
<evidence type="ECO:0000313" key="2">
    <source>
        <dbReference type="EMBL" id="KAK8584388.1"/>
    </source>
</evidence>
<keyword evidence="3" id="KW-1185">Reference proteome</keyword>